<evidence type="ECO:0000256" key="3">
    <source>
        <dbReference type="ARBA" id="ARBA00022741"/>
    </source>
</evidence>
<evidence type="ECO:0000259" key="9">
    <source>
        <dbReference type="PROSITE" id="PS50893"/>
    </source>
</evidence>
<dbReference type="Proteomes" id="UP000474957">
    <property type="component" value="Unassembled WGS sequence"/>
</dbReference>
<evidence type="ECO:0000256" key="1">
    <source>
        <dbReference type="ARBA" id="ARBA00004651"/>
    </source>
</evidence>
<evidence type="ECO:0000313" key="12">
    <source>
        <dbReference type="Proteomes" id="UP000474957"/>
    </source>
</evidence>
<keyword evidence="2 8" id="KW-0812">Transmembrane</keyword>
<dbReference type="Gene3D" id="1.20.1560.10">
    <property type="entry name" value="ABC transporter type 1, transmembrane domain"/>
    <property type="match status" value="1"/>
</dbReference>
<comment type="caution">
    <text evidence="11">The sequence shown here is derived from an EMBL/GenBank/DDBJ whole genome shotgun (WGS) entry which is preliminary data.</text>
</comment>
<dbReference type="InterPro" id="IPR003593">
    <property type="entry name" value="AAA+_ATPase"/>
</dbReference>
<dbReference type="PANTHER" id="PTHR24221:SF203">
    <property type="entry name" value="ATP-BINDING_PERMEASE FUSION ABC TRANSPORTER-RELATED"/>
    <property type="match status" value="1"/>
</dbReference>
<feature type="transmembrane region" description="Helical" evidence="8">
    <location>
        <begin position="37"/>
        <end position="62"/>
    </location>
</feature>
<dbReference type="RefSeq" id="WP_154446015.1">
    <property type="nucleotide sequence ID" value="NZ_WIND01000004.1"/>
</dbReference>
<organism evidence="11 12">
    <name type="scientific">Halovulum marinum</name>
    <dbReference type="NCBI Taxonomy" id="2662447"/>
    <lineage>
        <taxon>Bacteria</taxon>
        <taxon>Pseudomonadati</taxon>
        <taxon>Pseudomonadota</taxon>
        <taxon>Alphaproteobacteria</taxon>
        <taxon>Rhodobacterales</taxon>
        <taxon>Paracoccaceae</taxon>
        <taxon>Halovulum</taxon>
    </lineage>
</organism>
<dbReference type="SUPFAM" id="SSF52540">
    <property type="entry name" value="P-loop containing nucleoside triphosphate hydrolases"/>
    <property type="match status" value="1"/>
</dbReference>
<dbReference type="Pfam" id="PF00664">
    <property type="entry name" value="ABC_membrane"/>
    <property type="match status" value="1"/>
</dbReference>
<protein>
    <submittedName>
        <fullName evidence="11">ATP-binding cassette domain-containing protein</fullName>
    </submittedName>
</protein>
<evidence type="ECO:0000256" key="8">
    <source>
        <dbReference type="SAM" id="Phobius"/>
    </source>
</evidence>
<dbReference type="SMART" id="SM00382">
    <property type="entry name" value="AAA"/>
    <property type="match status" value="1"/>
</dbReference>
<dbReference type="InterPro" id="IPR003439">
    <property type="entry name" value="ABC_transporter-like_ATP-bd"/>
</dbReference>
<reference evidence="11 12" key="1">
    <citation type="submission" date="2019-10" db="EMBL/GenBank/DDBJ databases">
        <title>Cognatihalovulum marinum gen. nov. sp. nov., a new member of the family Rhodobacteraceae isolated from deep seawater of the Northwest Indian Ocean.</title>
        <authorList>
            <person name="Ruan C."/>
            <person name="Wang J."/>
            <person name="Zheng X."/>
            <person name="Song L."/>
            <person name="Zhu Y."/>
            <person name="Huang Y."/>
            <person name="Lu Z."/>
            <person name="Du W."/>
            <person name="Huang L."/>
            <person name="Dai X."/>
        </authorList>
    </citation>
    <scope>NUCLEOTIDE SEQUENCE [LARGE SCALE GENOMIC DNA]</scope>
    <source>
        <strain evidence="11 12">2CG4</strain>
    </source>
</reference>
<keyword evidence="6 8" id="KW-0472">Membrane</keyword>
<dbReference type="GO" id="GO:0016887">
    <property type="term" value="F:ATP hydrolysis activity"/>
    <property type="evidence" value="ECO:0007669"/>
    <property type="project" value="InterPro"/>
</dbReference>
<proteinExistence type="predicted"/>
<evidence type="ECO:0000256" key="6">
    <source>
        <dbReference type="ARBA" id="ARBA00023136"/>
    </source>
</evidence>
<dbReference type="PROSITE" id="PS50929">
    <property type="entry name" value="ABC_TM1F"/>
    <property type="match status" value="1"/>
</dbReference>
<dbReference type="InterPro" id="IPR039421">
    <property type="entry name" value="Type_1_exporter"/>
</dbReference>
<dbReference type="PROSITE" id="PS00211">
    <property type="entry name" value="ABC_TRANSPORTER_1"/>
    <property type="match status" value="1"/>
</dbReference>
<sequence>MFEFSKLVAPFQAAKGPPPGDSLRAFVAWALHGAWRWIGLTALLGGLSGLTEIASAFLIGWVIDDALAHQGGDYLAAQWPLLLAIAAFYLLLRPAILGVNAAMSSLAIAPNATALVLSRLHAHVLGQHIQYFDDDFAGRLAQKAMQTSRALVDAAVEICNTVVFAGATLIGATFLIGGMDARLALALLAWLAAYGALIIYFLPRIRKRAKARAGARAAVTGQLVDTLTNMKTVKLFAHTAREEDAARLSIGRYRGAALDFGRLSTRFRVSLNVIAGALPVLMIGGALMLWQAGAATAGEIATAGIISSRIGQMTGWVSFTAMGIFSHIGEVEDGMKTLTPPPEVTDRPGAPAIGRVAGEIVFDDVRFHYGRGRESGGLNGLGFRVAPGEKVALVGASGAGKSTALALLLRLYDREAGRIAVDGRDVAEVRQESLRAQISMVTQETAMFNRSARENILYGRPDATEDEIHDAARRAEAHDFIQSLRDVHGRQGYDAHLGERGVKLSGGQRQRIALARAILKDAPVLLLDEATSALDSEVEAEIQSALWEVMQDKTVIAIAHRLSTIARMDRILVIDDGRVVEQGTHSELLKRGGLYARFWDRQSGGFLNLEAAE</sequence>
<dbReference type="SUPFAM" id="SSF90123">
    <property type="entry name" value="ABC transporter transmembrane region"/>
    <property type="match status" value="1"/>
</dbReference>
<dbReference type="AlphaFoldDB" id="A0A6L5Z0A2"/>
<dbReference type="PROSITE" id="PS50893">
    <property type="entry name" value="ABC_TRANSPORTER_2"/>
    <property type="match status" value="1"/>
</dbReference>
<name>A0A6L5Z0A2_9RHOB</name>
<dbReference type="FunFam" id="3.40.50.300:FF:000218">
    <property type="entry name" value="Multidrug ABC transporter ATP-binding protein"/>
    <property type="match status" value="1"/>
</dbReference>
<dbReference type="GO" id="GO:0005524">
    <property type="term" value="F:ATP binding"/>
    <property type="evidence" value="ECO:0007669"/>
    <property type="project" value="UniProtKB-KW"/>
</dbReference>
<dbReference type="GO" id="GO:0034040">
    <property type="term" value="F:ATPase-coupled lipid transmembrane transporter activity"/>
    <property type="evidence" value="ECO:0007669"/>
    <property type="project" value="TreeGrafter"/>
</dbReference>
<dbReference type="InterPro" id="IPR036640">
    <property type="entry name" value="ABC1_TM_sf"/>
</dbReference>
<feature type="transmembrane region" description="Helical" evidence="8">
    <location>
        <begin position="269"/>
        <end position="290"/>
    </location>
</feature>
<evidence type="ECO:0000256" key="7">
    <source>
        <dbReference type="ARBA" id="ARBA00024725"/>
    </source>
</evidence>
<dbReference type="InterPro" id="IPR011527">
    <property type="entry name" value="ABC1_TM_dom"/>
</dbReference>
<keyword evidence="12" id="KW-1185">Reference proteome</keyword>
<dbReference type="GO" id="GO:0005886">
    <property type="term" value="C:plasma membrane"/>
    <property type="evidence" value="ECO:0007669"/>
    <property type="project" value="UniProtKB-SubCell"/>
</dbReference>
<evidence type="ECO:0000256" key="4">
    <source>
        <dbReference type="ARBA" id="ARBA00022840"/>
    </source>
</evidence>
<feature type="transmembrane region" description="Helical" evidence="8">
    <location>
        <begin position="183"/>
        <end position="202"/>
    </location>
</feature>
<comment type="function">
    <text evidence="7">Part of an ABC transporter complex. Transmembrane domains (TMD) form a pore in the inner membrane and the ATP-binding domain (NBD) is responsible for energy generation.</text>
</comment>
<gene>
    <name evidence="11" type="ORF">GE300_07915</name>
</gene>
<accession>A0A6L5Z0A2</accession>
<feature type="transmembrane region" description="Helical" evidence="8">
    <location>
        <begin position="74"/>
        <end position="92"/>
    </location>
</feature>
<dbReference type="PANTHER" id="PTHR24221">
    <property type="entry name" value="ATP-BINDING CASSETTE SUB-FAMILY B"/>
    <property type="match status" value="1"/>
</dbReference>
<dbReference type="GO" id="GO:0140359">
    <property type="term" value="F:ABC-type transporter activity"/>
    <property type="evidence" value="ECO:0007669"/>
    <property type="project" value="InterPro"/>
</dbReference>
<dbReference type="InterPro" id="IPR027417">
    <property type="entry name" value="P-loop_NTPase"/>
</dbReference>
<dbReference type="Pfam" id="PF00005">
    <property type="entry name" value="ABC_tran"/>
    <property type="match status" value="1"/>
</dbReference>
<feature type="domain" description="ABC transmembrane type-1" evidence="10">
    <location>
        <begin position="40"/>
        <end position="326"/>
    </location>
</feature>
<comment type="subcellular location">
    <subcellularLocation>
        <location evidence="1">Cell membrane</location>
        <topology evidence="1">Multi-pass membrane protein</topology>
    </subcellularLocation>
</comment>
<feature type="transmembrane region" description="Helical" evidence="8">
    <location>
        <begin position="150"/>
        <end position="177"/>
    </location>
</feature>
<evidence type="ECO:0000313" key="11">
    <source>
        <dbReference type="EMBL" id="MSU89540.1"/>
    </source>
</evidence>
<dbReference type="Gene3D" id="3.40.50.300">
    <property type="entry name" value="P-loop containing nucleotide triphosphate hydrolases"/>
    <property type="match status" value="1"/>
</dbReference>
<keyword evidence="5 8" id="KW-1133">Transmembrane helix</keyword>
<evidence type="ECO:0000259" key="10">
    <source>
        <dbReference type="PROSITE" id="PS50929"/>
    </source>
</evidence>
<dbReference type="InterPro" id="IPR017871">
    <property type="entry name" value="ABC_transporter-like_CS"/>
</dbReference>
<evidence type="ECO:0000256" key="5">
    <source>
        <dbReference type="ARBA" id="ARBA00022989"/>
    </source>
</evidence>
<feature type="domain" description="ABC transporter" evidence="9">
    <location>
        <begin position="360"/>
        <end position="601"/>
    </location>
</feature>
<keyword evidence="4 11" id="KW-0067">ATP-binding</keyword>
<evidence type="ECO:0000256" key="2">
    <source>
        <dbReference type="ARBA" id="ARBA00022692"/>
    </source>
</evidence>
<keyword evidence="3" id="KW-0547">Nucleotide-binding</keyword>
<dbReference type="EMBL" id="WIND01000004">
    <property type="protein sequence ID" value="MSU89540.1"/>
    <property type="molecule type" value="Genomic_DNA"/>
</dbReference>